<evidence type="ECO:0000313" key="3">
    <source>
        <dbReference type="Proteomes" id="UP001230289"/>
    </source>
</evidence>
<evidence type="ECO:0000256" key="1">
    <source>
        <dbReference type="SAM" id="MobiDB-lite"/>
    </source>
</evidence>
<feature type="region of interest" description="Disordered" evidence="1">
    <location>
        <begin position="233"/>
        <end position="329"/>
    </location>
</feature>
<evidence type="ECO:0000313" key="2">
    <source>
        <dbReference type="EMBL" id="MDQ4214717.1"/>
    </source>
</evidence>
<accession>A0ABU0XIN5</accession>
<comment type="caution">
    <text evidence="2">The sequence shown here is derived from an EMBL/GenBank/DDBJ whole genome shotgun (WGS) entry which is preliminary data.</text>
</comment>
<feature type="compositionally biased region" description="Low complexity" evidence="1">
    <location>
        <begin position="282"/>
        <end position="294"/>
    </location>
</feature>
<feature type="compositionally biased region" description="Acidic residues" evidence="1">
    <location>
        <begin position="234"/>
        <end position="254"/>
    </location>
</feature>
<dbReference type="RefSeq" id="WP_308489663.1">
    <property type="nucleotide sequence ID" value="NZ_JAVFCB010000007.1"/>
</dbReference>
<dbReference type="Proteomes" id="UP001230289">
    <property type="component" value="Unassembled WGS sequence"/>
</dbReference>
<dbReference type="EMBL" id="JAVFCB010000007">
    <property type="protein sequence ID" value="MDQ4214717.1"/>
    <property type="molecule type" value="Genomic_DNA"/>
</dbReference>
<feature type="compositionally biased region" description="Basic and acidic residues" evidence="1">
    <location>
        <begin position="255"/>
        <end position="269"/>
    </location>
</feature>
<protein>
    <recommendedName>
        <fullName evidence="4">ABC transporter ATP-binding protein</fullName>
    </recommendedName>
</protein>
<evidence type="ECO:0008006" key="4">
    <source>
        <dbReference type="Google" id="ProtNLM"/>
    </source>
</evidence>
<gene>
    <name evidence="2" type="ORF">RBR11_12410</name>
</gene>
<sequence length="329" mass="34851">MRIALHEVTKGKKGHALPATSLEIETGHARFVLVETELRPTVLGLIATGRMRPDSGEVTIDGARNAKELRRRTALVDAPEVSDPHPGVTLAAVVGEELMFAGLPATPVHARRWLNDIGFGELAAQPIGTIKPSVRVRVMAELAVLRDDVEGFVLVSPDRHGGRPEGWWRIATEFADRGFAVLVIVGGSAAAVIERLPEALETDYPSNATVPVRPLADVTGQTALLPQADPVAEPAEDPVAEPVEAPEPDGDQDSVVERAERDETPRSEEPGEPDPAGDRVSSRSPSASSLNDPGEASDEPDPAAEPPVVDTDTGPHADTDTDPTNGAER</sequence>
<keyword evidence="3" id="KW-1185">Reference proteome</keyword>
<reference evidence="2 3" key="1">
    <citation type="submission" date="2023-08" db="EMBL/GenBank/DDBJ databases">
        <title>Microbacterium sp. nov., isolated from a waste landfill.</title>
        <authorList>
            <person name="Wen W."/>
        </authorList>
    </citation>
    <scope>NUCLEOTIDE SEQUENCE [LARGE SCALE GENOMIC DNA]</scope>
    <source>
        <strain evidence="2 3">ASV81</strain>
    </source>
</reference>
<organism evidence="2 3">
    <name type="scientific">Microbacterium capsulatum</name>
    <dbReference type="NCBI Taxonomy" id="3041921"/>
    <lineage>
        <taxon>Bacteria</taxon>
        <taxon>Bacillati</taxon>
        <taxon>Actinomycetota</taxon>
        <taxon>Actinomycetes</taxon>
        <taxon>Micrococcales</taxon>
        <taxon>Microbacteriaceae</taxon>
        <taxon>Microbacterium</taxon>
    </lineage>
</organism>
<proteinExistence type="predicted"/>
<name>A0ABU0XIN5_9MICO</name>